<dbReference type="GO" id="GO:0005737">
    <property type="term" value="C:cytoplasm"/>
    <property type="evidence" value="ECO:0007669"/>
    <property type="project" value="TreeGrafter"/>
</dbReference>
<organism evidence="3 4">
    <name type="scientific">Apophysomyces ossiformis</name>
    <dbReference type="NCBI Taxonomy" id="679940"/>
    <lineage>
        <taxon>Eukaryota</taxon>
        <taxon>Fungi</taxon>
        <taxon>Fungi incertae sedis</taxon>
        <taxon>Mucoromycota</taxon>
        <taxon>Mucoromycotina</taxon>
        <taxon>Mucoromycetes</taxon>
        <taxon>Mucorales</taxon>
        <taxon>Mucorineae</taxon>
        <taxon>Mucoraceae</taxon>
        <taxon>Apophysomyces</taxon>
    </lineage>
</organism>
<dbReference type="FunFam" id="1.10.8.10:FF:000064">
    <property type="entry name" value="Similar to CUE domain-containing protein"/>
    <property type="match status" value="1"/>
</dbReference>
<gene>
    <name evidence="3" type="ORF">EC973_003379</name>
</gene>
<evidence type="ECO:0000259" key="2">
    <source>
        <dbReference type="PROSITE" id="PS51140"/>
    </source>
</evidence>
<dbReference type="PROSITE" id="PS51140">
    <property type="entry name" value="CUE"/>
    <property type="match status" value="1"/>
</dbReference>
<dbReference type="InterPro" id="IPR009060">
    <property type="entry name" value="UBA-like_sf"/>
</dbReference>
<dbReference type="EMBL" id="JABAYA010000020">
    <property type="protein sequence ID" value="KAF7729966.1"/>
    <property type="molecule type" value="Genomic_DNA"/>
</dbReference>
<dbReference type="Proteomes" id="UP000605846">
    <property type="component" value="Unassembled WGS sequence"/>
</dbReference>
<dbReference type="GO" id="GO:0031624">
    <property type="term" value="F:ubiquitin conjugating enzyme binding"/>
    <property type="evidence" value="ECO:0007669"/>
    <property type="project" value="TreeGrafter"/>
</dbReference>
<feature type="compositionally biased region" description="Polar residues" evidence="1">
    <location>
        <begin position="225"/>
        <end position="237"/>
    </location>
</feature>
<feature type="compositionally biased region" description="Acidic residues" evidence="1">
    <location>
        <begin position="241"/>
        <end position="250"/>
    </location>
</feature>
<dbReference type="AlphaFoldDB" id="A0A8H7BQP1"/>
<evidence type="ECO:0000256" key="1">
    <source>
        <dbReference type="SAM" id="MobiDB-lite"/>
    </source>
</evidence>
<dbReference type="GO" id="GO:0043130">
    <property type="term" value="F:ubiquitin binding"/>
    <property type="evidence" value="ECO:0007669"/>
    <property type="project" value="InterPro"/>
</dbReference>
<dbReference type="SMART" id="SM00546">
    <property type="entry name" value="CUE"/>
    <property type="match status" value="1"/>
</dbReference>
<keyword evidence="4" id="KW-1185">Reference proteome</keyword>
<name>A0A8H7BQP1_9FUNG</name>
<dbReference type="CDD" id="cd14372">
    <property type="entry name" value="CUE_Cue5p_like"/>
    <property type="match status" value="1"/>
</dbReference>
<feature type="region of interest" description="Disordered" evidence="1">
    <location>
        <begin position="213"/>
        <end position="274"/>
    </location>
</feature>
<evidence type="ECO:0000313" key="4">
    <source>
        <dbReference type="Proteomes" id="UP000605846"/>
    </source>
</evidence>
<dbReference type="Gene3D" id="1.10.8.10">
    <property type="entry name" value="DNA helicase RuvA subunit, C-terminal domain"/>
    <property type="match status" value="1"/>
</dbReference>
<dbReference type="OrthoDB" id="9942608at2759"/>
<comment type="caution">
    <text evidence="3">The sequence shown here is derived from an EMBL/GenBank/DDBJ whole genome shotgun (WGS) entry which is preliminary data.</text>
</comment>
<dbReference type="InterPro" id="IPR041807">
    <property type="entry name" value="Cue5/Don1_CUE"/>
</dbReference>
<dbReference type="Pfam" id="PF02845">
    <property type="entry name" value="CUE"/>
    <property type="match status" value="1"/>
</dbReference>
<reference evidence="3" key="1">
    <citation type="submission" date="2020-01" db="EMBL/GenBank/DDBJ databases">
        <title>Genome Sequencing of Three Apophysomyces-Like Fungal Strains Confirms a Novel Fungal Genus in the Mucoromycota with divergent Burkholderia-like Endosymbiotic Bacteria.</title>
        <authorList>
            <person name="Stajich J.E."/>
            <person name="Macias A.M."/>
            <person name="Carter-House D."/>
            <person name="Lovett B."/>
            <person name="Kasson L.R."/>
            <person name="Berry K."/>
            <person name="Grigoriev I."/>
            <person name="Chang Y."/>
            <person name="Spatafora J."/>
            <person name="Kasson M.T."/>
        </authorList>
    </citation>
    <scope>NUCLEOTIDE SEQUENCE</scope>
    <source>
        <strain evidence="3">NRRL A-21654</strain>
    </source>
</reference>
<sequence>MAEPKQEPSESVRTLKEAFPDVDIQVIEAVLESQQGKMEPSFEILLGMSDPQTAETKHNMEEQLRMDEAYARQLALEQDIARTQRQRELQRSQQEQQDQGSQFNFQEELPVIKEKVIEAGMGIAAKKKVLDFYNQIKATREANLARQEQARTERMNDDALADSMSGLRISNSNTRSDSFEDLYGPDQKYVQEQLRKDEEFARRLAEEEKFWHRKELKRRQELEQTQKAQQTQPSEKSQPLAEEDTLEDGDPVTLTAPDRHPAPEQISSSYVISDDIDDLDDLLDVKQEKTQGK</sequence>
<proteinExistence type="predicted"/>
<feature type="domain" description="CUE" evidence="2">
    <location>
        <begin position="7"/>
        <end position="50"/>
    </location>
</feature>
<feature type="region of interest" description="Disordered" evidence="1">
    <location>
        <begin position="83"/>
        <end position="102"/>
    </location>
</feature>
<dbReference type="PANTHER" id="PTHR16461:SF5">
    <property type="entry name" value="TOLL-INTERACTING PROTEIN"/>
    <property type="match status" value="1"/>
</dbReference>
<dbReference type="GO" id="GO:0006511">
    <property type="term" value="P:ubiquitin-dependent protein catabolic process"/>
    <property type="evidence" value="ECO:0007669"/>
    <property type="project" value="TreeGrafter"/>
</dbReference>
<feature type="compositionally biased region" description="Low complexity" evidence="1">
    <location>
        <begin position="91"/>
        <end position="102"/>
    </location>
</feature>
<protein>
    <recommendedName>
        <fullName evidence="2">CUE domain-containing protein</fullName>
    </recommendedName>
</protein>
<accession>A0A8H7BQP1</accession>
<dbReference type="PANTHER" id="PTHR16461">
    <property type="entry name" value="TOLL-INTERACTING PROTEIN"/>
    <property type="match status" value="1"/>
</dbReference>
<evidence type="ECO:0000313" key="3">
    <source>
        <dbReference type="EMBL" id="KAF7729966.1"/>
    </source>
</evidence>
<dbReference type="SUPFAM" id="SSF46934">
    <property type="entry name" value="UBA-like"/>
    <property type="match status" value="1"/>
</dbReference>
<dbReference type="InterPro" id="IPR003892">
    <property type="entry name" value="CUE"/>
</dbReference>
<feature type="region of interest" description="Disordered" evidence="1">
    <location>
        <begin position="162"/>
        <end position="184"/>
    </location>
</feature>